<comment type="caution">
    <text evidence="2">The sequence shown here is derived from an EMBL/GenBank/DDBJ whole genome shotgun (WGS) entry which is preliminary data.</text>
</comment>
<dbReference type="EMBL" id="CAAALY010257989">
    <property type="protein sequence ID" value="VEL38460.1"/>
    <property type="molecule type" value="Genomic_DNA"/>
</dbReference>
<feature type="compositionally biased region" description="Basic residues" evidence="1">
    <location>
        <begin position="1"/>
        <end position="12"/>
    </location>
</feature>
<feature type="region of interest" description="Disordered" evidence="1">
    <location>
        <begin position="1"/>
        <end position="42"/>
    </location>
</feature>
<evidence type="ECO:0000256" key="1">
    <source>
        <dbReference type="SAM" id="MobiDB-lite"/>
    </source>
</evidence>
<gene>
    <name evidence="2" type="ORF">PXEA_LOCUS31900</name>
</gene>
<name>A0A3S5BAC9_9PLAT</name>
<organism evidence="2 3">
    <name type="scientific">Protopolystoma xenopodis</name>
    <dbReference type="NCBI Taxonomy" id="117903"/>
    <lineage>
        <taxon>Eukaryota</taxon>
        <taxon>Metazoa</taxon>
        <taxon>Spiralia</taxon>
        <taxon>Lophotrochozoa</taxon>
        <taxon>Platyhelminthes</taxon>
        <taxon>Monogenea</taxon>
        <taxon>Polyopisthocotylea</taxon>
        <taxon>Polystomatidea</taxon>
        <taxon>Polystomatidae</taxon>
        <taxon>Protopolystoma</taxon>
    </lineage>
</organism>
<protein>
    <submittedName>
        <fullName evidence="2">Uncharacterized protein</fullName>
    </submittedName>
</protein>
<keyword evidence="3" id="KW-1185">Reference proteome</keyword>
<dbReference type="Proteomes" id="UP000784294">
    <property type="component" value="Unassembled WGS sequence"/>
</dbReference>
<accession>A0A3S5BAC9</accession>
<feature type="compositionally biased region" description="Basic and acidic residues" evidence="1">
    <location>
        <begin position="13"/>
        <end position="24"/>
    </location>
</feature>
<sequence length="299" mass="32417">MRPDRRVHRSHVLYHENSEKKGHDQTSSIHSSPPQQPYPLSQTPAHLLSLTELYSRPPDQHHLAHLTASSGLTRQSGLLLHPLPDHPLDVATGLLPAGADIALDGNPVDLETSLAARMRPGHFWAVGQDGRLLDYSATLGPGHPATSLLEFGPGNNCTGNSLHGSMGRNRLVAGVKLEAIGRAPRRASTLSNSPIGHNMMTGSQQLTGDHLEDASFYSGPAMATLLPSHRCYLAPSQCGTRGPYSSLSRRRQTTLWPPFEGQLGESGLPVELSLKEASESEPSGRSIFLHNRITYRLQD</sequence>
<proteinExistence type="predicted"/>
<evidence type="ECO:0000313" key="2">
    <source>
        <dbReference type="EMBL" id="VEL38460.1"/>
    </source>
</evidence>
<dbReference type="AlphaFoldDB" id="A0A3S5BAC9"/>
<reference evidence="2" key="1">
    <citation type="submission" date="2018-11" db="EMBL/GenBank/DDBJ databases">
        <authorList>
            <consortium name="Pathogen Informatics"/>
        </authorList>
    </citation>
    <scope>NUCLEOTIDE SEQUENCE</scope>
</reference>
<evidence type="ECO:0000313" key="3">
    <source>
        <dbReference type="Proteomes" id="UP000784294"/>
    </source>
</evidence>